<proteinExistence type="predicted"/>
<dbReference type="EMBL" id="JBHSRJ010000005">
    <property type="protein sequence ID" value="MFC6044368.1"/>
    <property type="molecule type" value="Genomic_DNA"/>
</dbReference>
<name>A0ABW1LL03_9ACTN</name>
<feature type="compositionally biased region" description="Low complexity" evidence="1">
    <location>
        <begin position="174"/>
        <end position="218"/>
    </location>
</feature>
<keyword evidence="3" id="KW-1185">Reference proteome</keyword>
<reference evidence="3" key="1">
    <citation type="journal article" date="2019" name="Int. J. Syst. Evol. Microbiol.">
        <title>The Global Catalogue of Microorganisms (GCM) 10K type strain sequencing project: providing services to taxonomists for standard genome sequencing and annotation.</title>
        <authorList>
            <consortium name="The Broad Institute Genomics Platform"/>
            <consortium name="The Broad Institute Genome Sequencing Center for Infectious Disease"/>
            <person name="Wu L."/>
            <person name="Ma J."/>
        </authorList>
    </citation>
    <scope>NUCLEOTIDE SEQUENCE [LARGE SCALE GENOMIC DNA]</scope>
    <source>
        <strain evidence="3">CCUG 54522</strain>
    </source>
</reference>
<evidence type="ECO:0008006" key="4">
    <source>
        <dbReference type="Google" id="ProtNLM"/>
    </source>
</evidence>
<sequence>MAKFALPTLDLPAEATRPLYAAAGATDVVVGYVRDAYSDLQKQLADVQKDVQTRISSFDFEPKALRDQAVTVLATQIDALSKDAKSSREAIEKRVAELQAEAAGIPATVTATYADLAKRGEVLVGRIRTQESTKATATAAKTTTTKAKTTKTQATKSAKKTSTTAKKATKSTAKKTSSTAKKTSTAPKSSAKATTTAAKKTATAAASATTDAAAKVGD</sequence>
<comment type="caution">
    <text evidence="2">The sequence shown here is derived from an EMBL/GenBank/DDBJ whole genome shotgun (WGS) entry which is preliminary data.</text>
</comment>
<protein>
    <recommendedName>
        <fullName evidence="4">Phasin family protein</fullName>
    </recommendedName>
</protein>
<evidence type="ECO:0000313" key="2">
    <source>
        <dbReference type="EMBL" id="MFC6044368.1"/>
    </source>
</evidence>
<dbReference type="RefSeq" id="WP_379155699.1">
    <property type="nucleotide sequence ID" value="NZ_JBHSRJ010000005.1"/>
</dbReference>
<feature type="compositionally biased region" description="Low complexity" evidence="1">
    <location>
        <begin position="132"/>
        <end position="166"/>
    </location>
</feature>
<gene>
    <name evidence="2" type="ORF">ACFPYL_14860</name>
</gene>
<evidence type="ECO:0000313" key="3">
    <source>
        <dbReference type="Proteomes" id="UP001596135"/>
    </source>
</evidence>
<dbReference type="Proteomes" id="UP001596135">
    <property type="component" value="Unassembled WGS sequence"/>
</dbReference>
<accession>A0ABW1LL03</accession>
<feature type="region of interest" description="Disordered" evidence="1">
    <location>
        <begin position="130"/>
        <end position="218"/>
    </location>
</feature>
<evidence type="ECO:0000256" key="1">
    <source>
        <dbReference type="SAM" id="MobiDB-lite"/>
    </source>
</evidence>
<organism evidence="2 3">
    <name type="scientific">Nocardioides hankookensis</name>
    <dbReference type="NCBI Taxonomy" id="443157"/>
    <lineage>
        <taxon>Bacteria</taxon>
        <taxon>Bacillati</taxon>
        <taxon>Actinomycetota</taxon>
        <taxon>Actinomycetes</taxon>
        <taxon>Propionibacteriales</taxon>
        <taxon>Nocardioidaceae</taxon>
        <taxon>Nocardioides</taxon>
    </lineage>
</organism>